<comment type="caution">
    <text evidence="2">The sequence shown here is derived from an EMBL/GenBank/DDBJ whole genome shotgun (WGS) entry which is preliminary data.</text>
</comment>
<organism evidence="2 3">
    <name type="scientific">Pelagibaculum spongiae</name>
    <dbReference type="NCBI Taxonomy" id="2080658"/>
    <lineage>
        <taxon>Bacteria</taxon>
        <taxon>Pseudomonadati</taxon>
        <taxon>Pseudomonadota</taxon>
        <taxon>Gammaproteobacteria</taxon>
        <taxon>Oceanospirillales</taxon>
        <taxon>Pelagibaculum</taxon>
    </lineage>
</organism>
<dbReference type="InterPro" id="IPR002937">
    <property type="entry name" value="Amino_oxidase"/>
</dbReference>
<evidence type="ECO:0000259" key="1">
    <source>
        <dbReference type="Pfam" id="PF01593"/>
    </source>
</evidence>
<dbReference type="InterPro" id="IPR050464">
    <property type="entry name" value="Zeta_carotene_desat/Oxidored"/>
</dbReference>
<name>A0A2V1GSP7_9GAMM</name>
<dbReference type="Pfam" id="PF01593">
    <property type="entry name" value="Amino_oxidase"/>
    <property type="match status" value="1"/>
</dbReference>
<dbReference type="EMBL" id="QDDL01000008">
    <property type="protein sequence ID" value="PVZ66396.1"/>
    <property type="molecule type" value="Genomic_DNA"/>
</dbReference>
<dbReference type="PANTHER" id="PTHR42923:SF17">
    <property type="entry name" value="AMINE OXIDASE DOMAIN-CONTAINING PROTEIN"/>
    <property type="match status" value="1"/>
</dbReference>
<evidence type="ECO:0000313" key="3">
    <source>
        <dbReference type="Proteomes" id="UP000244906"/>
    </source>
</evidence>
<sequence length="460" mass="51479">MKIAVIGSGISGMTASWLLSKEHDVSLFEADDHLGGHTATKTVTVDNQNWEIDTGFIVFNQKTYPNFIKILNLLGIEKKPTEMGFSVSCKKTGIEYSGSGLNGLFAQKKNFLSIKFLKMIKDILKFNADATRRVNKNNISNDLTLEQYIQQQRLGDRFSNHYLLPMAAAIWSSSLEQAAKMPLDFFLKFFDNHGLLTVTDQPQWQVVSAGSHQYLKAIEKNMQAKVYLNAPVESVRRIADNSVELLVNGEKHLFDRVIMASHADQSLKILSDASEQEKALLESVPYRPSHVVLHTDTSLLPENKKAWAAWNYQLSSNNKGCATVTYNMNILQGLDQLNKKINTISSRKPMPVFCVTLNQSKQIDPTKILGQYQYSHPGFTLSGIKQRDKFSSASGSNRVWFCGAWLGNGFHEDGVVSALKALSNFGITLPDKLEPNQQEISSKINLQQTTSDKNYKVSSE</sequence>
<dbReference type="OrthoDB" id="20837at2"/>
<dbReference type="Proteomes" id="UP000244906">
    <property type="component" value="Unassembled WGS sequence"/>
</dbReference>
<evidence type="ECO:0000313" key="2">
    <source>
        <dbReference type="EMBL" id="PVZ66396.1"/>
    </source>
</evidence>
<feature type="domain" description="Amine oxidase" evidence="1">
    <location>
        <begin position="10"/>
        <end position="304"/>
    </location>
</feature>
<dbReference type="AlphaFoldDB" id="A0A2V1GSP7"/>
<dbReference type="PANTHER" id="PTHR42923">
    <property type="entry name" value="PROTOPORPHYRINOGEN OXIDASE"/>
    <property type="match status" value="1"/>
</dbReference>
<dbReference type="RefSeq" id="WP_116688315.1">
    <property type="nucleotide sequence ID" value="NZ_CAWNYD010000008.1"/>
</dbReference>
<reference evidence="2 3" key="1">
    <citation type="submission" date="2018-04" db="EMBL/GenBank/DDBJ databases">
        <title>Thalassorhabdus spongiae gen. nov., sp. nov., isolated from a marine sponge in South-West Iceland.</title>
        <authorList>
            <person name="Knobloch S."/>
            <person name="Daussin A."/>
            <person name="Johannsson R."/>
            <person name="Marteinsson V.T."/>
        </authorList>
    </citation>
    <scope>NUCLEOTIDE SEQUENCE [LARGE SCALE GENOMIC DNA]</scope>
    <source>
        <strain evidence="2 3">Hp12</strain>
    </source>
</reference>
<dbReference type="SUPFAM" id="SSF51905">
    <property type="entry name" value="FAD/NAD(P)-binding domain"/>
    <property type="match status" value="1"/>
</dbReference>
<dbReference type="InterPro" id="IPR036188">
    <property type="entry name" value="FAD/NAD-bd_sf"/>
</dbReference>
<protein>
    <submittedName>
        <fullName evidence="2">FAD-dependent oxidoreductase</fullName>
    </submittedName>
</protein>
<dbReference type="GO" id="GO:0016491">
    <property type="term" value="F:oxidoreductase activity"/>
    <property type="evidence" value="ECO:0007669"/>
    <property type="project" value="InterPro"/>
</dbReference>
<keyword evidence="3" id="KW-1185">Reference proteome</keyword>
<proteinExistence type="predicted"/>
<accession>A0A2V1GSP7</accession>
<dbReference type="Gene3D" id="3.50.50.60">
    <property type="entry name" value="FAD/NAD(P)-binding domain"/>
    <property type="match status" value="1"/>
</dbReference>
<gene>
    <name evidence="2" type="ORF">DC094_17020</name>
</gene>